<dbReference type="InterPro" id="IPR020613">
    <property type="entry name" value="Thiolase_CS"/>
</dbReference>
<reference evidence="5 6" key="1">
    <citation type="submission" date="2017-07" db="EMBL/GenBank/DDBJ databases">
        <authorList>
            <person name="Talla V."/>
            <person name="Backstrom N."/>
        </authorList>
    </citation>
    <scope>NUCLEOTIDE SEQUENCE [LARGE SCALE GENOMIC DNA]</scope>
</reference>
<protein>
    <recommendedName>
        <fullName evidence="4">Thiolase N-terminal domain-containing protein</fullName>
    </recommendedName>
</protein>
<comment type="similarity">
    <text evidence="1">Belongs to the thiolase-like superfamily. Thiolase family.</text>
</comment>
<evidence type="ECO:0000259" key="4">
    <source>
        <dbReference type="Pfam" id="PF00108"/>
    </source>
</evidence>
<evidence type="ECO:0000256" key="2">
    <source>
        <dbReference type="ARBA" id="ARBA00022679"/>
    </source>
</evidence>
<dbReference type="InterPro" id="IPR020616">
    <property type="entry name" value="Thiolase_N"/>
</dbReference>
<name>A0A5E4R6A1_9NEOP</name>
<dbReference type="Proteomes" id="UP000324832">
    <property type="component" value="Unassembled WGS sequence"/>
</dbReference>
<keyword evidence="2" id="KW-0808">Transferase</keyword>
<accession>A0A5E4R6A1</accession>
<dbReference type="InterPro" id="IPR016039">
    <property type="entry name" value="Thiolase-like"/>
</dbReference>
<evidence type="ECO:0000256" key="3">
    <source>
        <dbReference type="ARBA" id="ARBA00023315"/>
    </source>
</evidence>
<sequence>MRKVVSKIGLRIGQKTYGGALKDVHPSDLFATAARQALTSSNIDAAAVDTVNVGHVFALSCSGDGALSSRHGALKAGIPQEKPAMSVNVQCGSGLQALISSAQDILTGAAQISLCGGTENMSGMPFLVRGANLGIALGATLKFEDALTSGPDNTYCDYLMAQNAEKLAEQFSLKRGEVDEFALQSHRKWKTACDNGVFGAEMAAVTVKTRSKEVVVDRDEHPSPGSDVHELCKLPVIHKRGGVVTVGNSAMNESFAAQTVACIRELEVDADRVNVNGGALALGHPVAASGARIIAHLVHQLSAKRTPFCKYGGPLRELPASHAFAAAAKATFQSANVNPSLVDCTIVGNVHFLSQCDGGKTPRYCGIYSGVPIEKPALGVNKTCASGLQALISSGVEILSGSSNTCLTGGTEIMSSLPMLARNVRFGQERGVFDPELTSIDVTLKKRELTISKDDLPDASISVEKLSSISPILESGCILTAGNTAVPADGAAALLVASEEVVTKNNLNPLARITGWSCIGVNPQEPGLGSVAAVENLMNITKCRLADIDSFEVKFINTKICYRSNKYQKAVAVSSTGGGQGVAVMFEKV</sequence>
<dbReference type="EMBL" id="FZQP02006933">
    <property type="protein sequence ID" value="VVD05123.1"/>
    <property type="molecule type" value="Genomic_DNA"/>
</dbReference>
<dbReference type="InterPro" id="IPR002155">
    <property type="entry name" value="Thiolase"/>
</dbReference>
<dbReference type="Pfam" id="PF00108">
    <property type="entry name" value="Thiolase_N"/>
    <property type="match status" value="2"/>
</dbReference>
<feature type="domain" description="Thiolase N-terminal" evidence="4">
    <location>
        <begin position="13"/>
        <end position="250"/>
    </location>
</feature>
<evidence type="ECO:0000256" key="1">
    <source>
        <dbReference type="ARBA" id="ARBA00010982"/>
    </source>
</evidence>
<gene>
    <name evidence="5" type="ORF">LSINAPIS_LOCUS14727</name>
</gene>
<keyword evidence="6" id="KW-1185">Reference proteome</keyword>
<dbReference type="Gene3D" id="3.40.47.10">
    <property type="match status" value="4"/>
</dbReference>
<dbReference type="GO" id="GO:0003985">
    <property type="term" value="F:acetyl-CoA C-acetyltransferase activity"/>
    <property type="evidence" value="ECO:0007669"/>
    <property type="project" value="TreeGrafter"/>
</dbReference>
<dbReference type="PROSITE" id="PS00737">
    <property type="entry name" value="THIOLASE_2"/>
    <property type="match status" value="1"/>
</dbReference>
<dbReference type="GO" id="GO:0006635">
    <property type="term" value="P:fatty acid beta-oxidation"/>
    <property type="evidence" value="ECO:0007669"/>
    <property type="project" value="TreeGrafter"/>
</dbReference>
<dbReference type="InterPro" id="IPR020615">
    <property type="entry name" value="Thiolase_acyl_enz_int_AS"/>
</dbReference>
<organism evidence="5 6">
    <name type="scientific">Leptidea sinapis</name>
    <dbReference type="NCBI Taxonomy" id="189913"/>
    <lineage>
        <taxon>Eukaryota</taxon>
        <taxon>Metazoa</taxon>
        <taxon>Ecdysozoa</taxon>
        <taxon>Arthropoda</taxon>
        <taxon>Hexapoda</taxon>
        <taxon>Insecta</taxon>
        <taxon>Pterygota</taxon>
        <taxon>Neoptera</taxon>
        <taxon>Endopterygota</taxon>
        <taxon>Lepidoptera</taxon>
        <taxon>Glossata</taxon>
        <taxon>Ditrysia</taxon>
        <taxon>Papilionoidea</taxon>
        <taxon>Pieridae</taxon>
        <taxon>Dismorphiinae</taxon>
        <taxon>Leptidea</taxon>
    </lineage>
</organism>
<evidence type="ECO:0000313" key="5">
    <source>
        <dbReference type="EMBL" id="VVD05123.1"/>
    </source>
</evidence>
<dbReference type="AlphaFoldDB" id="A0A5E4R6A1"/>
<dbReference type="CDD" id="cd00751">
    <property type="entry name" value="thiolase"/>
    <property type="match status" value="1"/>
</dbReference>
<dbReference type="PANTHER" id="PTHR18919">
    <property type="entry name" value="ACETYL-COA C-ACYLTRANSFERASE"/>
    <property type="match status" value="1"/>
</dbReference>
<feature type="domain" description="Thiolase N-terminal" evidence="4">
    <location>
        <begin position="302"/>
        <end position="428"/>
    </location>
</feature>
<dbReference type="GO" id="GO:0005739">
    <property type="term" value="C:mitochondrion"/>
    <property type="evidence" value="ECO:0007669"/>
    <property type="project" value="TreeGrafter"/>
</dbReference>
<evidence type="ECO:0000313" key="6">
    <source>
        <dbReference type="Proteomes" id="UP000324832"/>
    </source>
</evidence>
<keyword evidence="3" id="KW-0012">Acyltransferase</keyword>
<dbReference type="PROSITE" id="PS00098">
    <property type="entry name" value="THIOLASE_1"/>
    <property type="match status" value="2"/>
</dbReference>
<proteinExistence type="inferred from homology"/>
<dbReference type="PANTHER" id="PTHR18919:SF107">
    <property type="entry name" value="ACETYL-COA ACETYLTRANSFERASE, CYTOSOLIC"/>
    <property type="match status" value="1"/>
</dbReference>
<dbReference type="SUPFAM" id="SSF53901">
    <property type="entry name" value="Thiolase-like"/>
    <property type="match status" value="4"/>
</dbReference>